<dbReference type="KEGG" id="rde:RD1_3554"/>
<name>Q162Q9_ROSDO</name>
<sequence>MSVDRKVAQALFGQALKVIQRFLNTAPVAHDFEGGLLFGPCAGDMPLQDQKGDPDHDVFFLLSHPVGVRQNDRGQRHHVCTPQGTGLRSLVNARLGHCAGGAGYRQQKRAAEAFQKTLNVMVDIDLSIPLIFRRFSLMNLPTSASFGIYIFINRSYSPLVE</sequence>
<dbReference type="AlphaFoldDB" id="Q162Q9"/>
<protein>
    <submittedName>
        <fullName evidence="1">Uncharacterized protein</fullName>
    </submittedName>
</protein>
<keyword evidence="2" id="KW-1185">Reference proteome</keyword>
<evidence type="ECO:0000313" key="1">
    <source>
        <dbReference type="EMBL" id="ABG33034.1"/>
    </source>
</evidence>
<gene>
    <name evidence="1" type="ordered locus">RD1_3554</name>
</gene>
<dbReference type="STRING" id="375451.RD1_3554"/>
<dbReference type="HOGENOM" id="CLU_1642423_0_0_5"/>
<dbReference type="Proteomes" id="UP000007029">
    <property type="component" value="Chromosome"/>
</dbReference>
<accession>Q162Q9</accession>
<evidence type="ECO:0000313" key="2">
    <source>
        <dbReference type="Proteomes" id="UP000007029"/>
    </source>
</evidence>
<organism evidence="1 2">
    <name type="scientific">Roseobacter denitrificans (strain ATCC 33942 / OCh 114)</name>
    <name type="common">Erythrobacter sp. (strain OCh 114)</name>
    <name type="synonym">Roseobacter denitrificans</name>
    <dbReference type="NCBI Taxonomy" id="375451"/>
    <lineage>
        <taxon>Bacteria</taxon>
        <taxon>Pseudomonadati</taxon>
        <taxon>Pseudomonadota</taxon>
        <taxon>Alphaproteobacteria</taxon>
        <taxon>Rhodobacterales</taxon>
        <taxon>Roseobacteraceae</taxon>
        <taxon>Roseobacter</taxon>
    </lineage>
</organism>
<proteinExistence type="predicted"/>
<reference evidence="1 2" key="1">
    <citation type="journal article" date="2007" name="J. Bacteriol.">
        <title>The complete genome sequence of Roseobacter denitrificans reveals a mixotrophic rather than photosynthetic metabolism.</title>
        <authorList>
            <person name="Swingley W.D."/>
            <person name="Sadekar S."/>
            <person name="Mastrian S.D."/>
            <person name="Matthies H.J."/>
            <person name="Hao J."/>
            <person name="Ramos H."/>
            <person name="Acharya C.R."/>
            <person name="Conrad A.L."/>
            <person name="Taylor H.L."/>
            <person name="Dejesa L.C."/>
            <person name="Shah M.K."/>
            <person name="O'huallachain M.E."/>
            <person name="Lince M.T."/>
            <person name="Blankenship R.E."/>
            <person name="Beatty J.T."/>
            <person name="Touchman J.W."/>
        </authorList>
    </citation>
    <scope>NUCLEOTIDE SEQUENCE [LARGE SCALE GENOMIC DNA]</scope>
    <source>
        <strain evidence="2">ATCC 33942 / OCh 114</strain>
    </source>
</reference>
<dbReference type="EMBL" id="CP000362">
    <property type="protein sequence ID" value="ABG33034.1"/>
    <property type="molecule type" value="Genomic_DNA"/>
</dbReference>